<dbReference type="InterPro" id="IPR027417">
    <property type="entry name" value="P-loop_NTPase"/>
</dbReference>
<dbReference type="RefSeq" id="WP_153760788.1">
    <property type="nucleotide sequence ID" value="NZ_CP045851.1"/>
</dbReference>
<dbReference type="PANTHER" id="PTHR37291">
    <property type="entry name" value="5-METHYLCYTOSINE-SPECIFIC RESTRICTION ENZYME B"/>
    <property type="match status" value="1"/>
</dbReference>
<dbReference type="PANTHER" id="PTHR37291:SF1">
    <property type="entry name" value="TYPE IV METHYL-DIRECTED RESTRICTION ENZYME ECOKMCRB SUBUNIT"/>
    <property type="match status" value="1"/>
</dbReference>
<dbReference type="KEGG" id="atq:GH723_17155"/>
<dbReference type="GO" id="GO:0005524">
    <property type="term" value="F:ATP binding"/>
    <property type="evidence" value="ECO:0007669"/>
    <property type="project" value="InterPro"/>
</dbReference>
<accession>A0A5Q2RMI7</accession>
<dbReference type="GO" id="GO:0016887">
    <property type="term" value="F:ATP hydrolysis activity"/>
    <property type="evidence" value="ECO:0007669"/>
    <property type="project" value="InterPro"/>
</dbReference>
<evidence type="ECO:0000313" key="3">
    <source>
        <dbReference type="Proteomes" id="UP000334019"/>
    </source>
</evidence>
<dbReference type="Pfam" id="PF07728">
    <property type="entry name" value="AAA_5"/>
    <property type="match status" value="1"/>
</dbReference>
<dbReference type="SMART" id="SM00382">
    <property type="entry name" value="AAA"/>
    <property type="match status" value="1"/>
</dbReference>
<dbReference type="InterPro" id="IPR011704">
    <property type="entry name" value="ATPase_dyneun-rel_AAA"/>
</dbReference>
<dbReference type="InterPro" id="IPR003593">
    <property type="entry name" value="AAA+_ATPase"/>
</dbReference>
<protein>
    <submittedName>
        <fullName evidence="2">AAA domain-containing protein</fullName>
    </submittedName>
</protein>
<reference evidence="2 3" key="1">
    <citation type="submission" date="2019-11" db="EMBL/GenBank/DDBJ databases">
        <authorList>
            <person name="He Y."/>
        </authorList>
    </citation>
    <scope>NUCLEOTIDE SEQUENCE [LARGE SCALE GENOMIC DNA]</scope>
    <source>
        <strain evidence="2 3">SCSIO 58843</strain>
    </source>
</reference>
<dbReference type="EMBL" id="CP045851">
    <property type="protein sequence ID" value="QGG96684.1"/>
    <property type="molecule type" value="Genomic_DNA"/>
</dbReference>
<dbReference type="Gene3D" id="3.40.50.300">
    <property type="entry name" value="P-loop containing nucleotide triphosphate hydrolases"/>
    <property type="match status" value="1"/>
</dbReference>
<keyword evidence="3" id="KW-1185">Reference proteome</keyword>
<dbReference type="SUPFAM" id="SSF52540">
    <property type="entry name" value="P-loop containing nucleoside triphosphate hydrolases"/>
    <property type="match status" value="1"/>
</dbReference>
<proteinExistence type="predicted"/>
<name>A0A5Q2RMI7_9ACTN</name>
<evidence type="ECO:0000259" key="1">
    <source>
        <dbReference type="SMART" id="SM00382"/>
    </source>
</evidence>
<evidence type="ECO:0000313" key="2">
    <source>
        <dbReference type="EMBL" id="QGG96684.1"/>
    </source>
</evidence>
<dbReference type="AlphaFoldDB" id="A0A5Q2RMI7"/>
<sequence>MADHPVETAWVWRFGTAPFKATYGRLPGTGSTTYTKDFLQASGQCAAAFDEVFPRVPGQPYDVTLAWPGGSREGKVLEAADYAANGRINLRWETDNPPDPWRLSPNPAHDAVATFPGDPSQTTEHGADQELEALKALDVDPWLVVVKLQDQPDVLHLRAYLGNPPTGLEHTSAQQLPDQVRSAMASVPANGGCAVARFAGGAGVRAPRIVNQVLQALRRGPNVLLVGPPGTGKTVALEDLRHLYEHGSPEVTFDPSKMHDAWSESSPVPTGKVRTIVFHPSYSYEEFVLGLYPVPAAGSGVALFPRPGPLVSLAHWASHDDNAALLIVDEFNRGNAAAIFGDMLALLDKDKRSDLAVGSPGASVDRAYPELGVDVPAEMATSAGTSVGNSIRLPMSLSIVAAMNSSDRSVAPLDAALRRRFSIVRVDPDYDVLSSRLGITTPIDFDSGTDPVSWSAADVSTLAVVLLRSLNERIELVLGPDFQLGHSVFWDVRGADAEEATGALSAAFDERVVSTMRMTFADQDESLAAILNGPPPPTGSATTAGSPPMGLCYWVIPGGGLEAVAPARLRIRLAQSLAWTEAATALVALL</sequence>
<organism evidence="2 3">
    <name type="scientific">Actinomarinicola tropica</name>
    <dbReference type="NCBI Taxonomy" id="2789776"/>
    <lineage>
        <taxon>Bacteria</taxon>
        <taxon>Bacillati</taxon>
        <taxon>Actinomycetota</taxon>
        <taxon>Acidimicrobiia</taxon>
        <taxon>Acidimicrobiales</taxon>
        <taxon>Iamiaceae</taxon>
        <taxon>Actinomarinicola</taxon>
    </lineage>
</organism>
<dbReference type="Proteomes" id="UP000334019">
    <property type="component" value="Chromosome"/>
</dbReference>
<gene>
    <name evidence="2" type="ORF">GH723_17155</name>
</gene>
<feature type="domain" description="AAA+ ATPase" evidence="1">
    <location>
        <begin position="219"/>
        <end position="431"/>
    </location>
</feature>
<dbReference type="InterPro" id="IPR052934">
    <property type="entry name" value="Methyl-DNA_Rec/Restrict_Enz"/>
</dbReference>